<dbReference type="PANTHER" id="PTHR43855:SF1">
    <property type="entry name" value="THIOSULFATE SULFURTRANSFERASE"/>
    <property type="match status" value="1"/>
</dbReference>
<dbReference type="CDD" id="cd01449">
    <property type="entry name" value="TST_Repeat_2"/>
    <property type="match status" value="1"/>
</dbReference>
<dbReference type="PROSITE" id="PS00380">
    <property type="entry name" value="RHODANESE_1"/>
    <property type="match status" value="1"/>
</dbReference>
<feature type="domain" description="Rhodanese" evidence="2">
    <location>
        <begin position="17"/>
        <end position="125"/>
    </location>
</feature>
<dbReference type="PANTHER" id="PTHR43855">
    <property type="entry name" value="THIOSULFATE SULFURTRANSFERASE"/>
    <property type="match status" value="1"/>
</dbReference>
<dbReference type="InterPro" id="IPR001307">
    <property type="entry name" value="Thiosulphate_STrfase_CS"/>
</dbReference>
<dbReference type="RefSeq" id="WP_007022953.1">
    <property type="nucleotide sequence ID" value="NZ_CH724128.1"/>
</dbReference>
<dbReference type="SMART" id="SM00450">
    <property type="entry name" value="RHOD"/>
    <property type="match status" value="2"/>
</dbReference>
<keyword evidence="4" id="KW-1185">Reference proteome</keyword>
<dbReference type="Gene3D" id="3.40.250.10">
    <property type="entry name" value="Rhodanese-like domain"/>
    <property type="match status" value="2"/>
</dbReference>
<feature type="domain" description="Rhodanese" evidence="2">
    <location>
        <begin position="155"/>
        <end position="269"/>
    </location>
</feature>
<dbReference type="Pfam" id="PF00581">
    <property type="entry name" value="Rhodanese"/>
    <property type="match status" value="2"/>
</dbReference>
<protein>
    <submittedName>
        <fullName evidence="3">Thiosulfate sulfurtransferase</fullName>
    </submittedName>
</protein>
<evidence type="ECO:0000313" key="3">
    <source>
        <dbReference type="EMBL" id="EAR60345.1"/>
    </source>
</evidence>
<evidence type="ECO:0000313" key="4">
    <source>
        <dbReference type="Proteomes" id="UP000002171"/>
    </source>
</evidence>
<proteinExistence type="predicted"/>
<organism evidence="3 4">
    <name type="scientific">Neptuniibacter caesariensis</name>
    <dbReference type="NCBI Taxonomy" id="207954"/>
    <lineage>
        <taxon>Bacteria</taxon>
        <taxon>Pseudomonadati</taxon>
        <taxon>Pseudomonadota</taxon>
        <taxon>Gammaproteobacteria</taxon>
        <taxon>Oceanospirillales</taxon>
        <taxon>Oceanospirillaceae</taxon>
        <taxon>Neptuniibacter</taxon>
    </lineage>
</organism>
<dbReference type="EMBL" id="AAOW01000019">
    <property type="protein sequence ID" value="EAR60345.1"/>
    <property type="molecule type" value="Genomic_DNA"/>
</dbReference>
<dbReference type="OrthoDB" id="9781034at2"/>
<dbReference type="InterPro" id="IPR051126">
    <property type="entry name" value="Thiosulfate_sulfurtransferase"/>
</dbReference>
<comment type="caution">
    <text evidence="3">The sequence shown here is derived from an EMBL/GenBank/DDBJ whole genome shotgun (WGS) entry which is preliminary data.</text>
</comment>
<sequence>MSLPLLVEATDLSKHLADSNLIIIDLSSPENYAAGHIPGAIHLPSARLLMGEGPIPNKCPSDQQIVQLCQDIGLDSDKQVVAYDDQKGPWAGRLMWTLNIADHEKCSVLNGQLDAWKKQGFELEQSANSVNASQFRPKINRDLIADVDFILNHIEDSSLSIWDARSEPEYLGDKVINAQKGGHIPGANLLEWTDCLISEDDLRLKPDAEILEQLANQGITPNKTVVTHCQTHRRSGLTYLVARHLGFNDIRCYDGSWFEWGNLPHTPVEK</sequence>
<evidence type="ECO:0000259" key="2">
    <source>
        <dbReference type="PROSITE" id="PS50206"/>
    </source>
</evidence>
<dbReference type="AlphaFoldDB" id="A0A7U8C2L5"/>
<dbReference type="InterPro" id="IPR036873">
    <property type="entry name" value="Rhodanese-like_dom_sf"/>
</dbReference>
<evidence type="ECO:0000256" key="1">
    <source>
        <dbReference type="ARBA" id="ARBA00022737"/>
    </source>
</evidence>
<keyword evidence="3" id="KW-0808">Transferase</keyword>
<accession>A0A7U8C2L5</accession>
<name>A0A7U8C2L5_NEPCE</name>
<gene>
    <name evidence="3" type="ORF">MED92_00405</name>
</gene>
<dbReference type="SUPFAM" id="SSF52821">
    <property type="entry name" value="Rhodanese/Cell cycle control phosphatase"/>
    <property type="match status" value="2"/>
</dbReference>
<dbReference type="InterPro" id="IPR001763">
    <property type="entry name" value="Rhodanese-like_dom"/>
</dbReference>
<dbReference type="Proteomes" id="UP000002171">
    <property type="component" value="Unassembled WGS sequence"/>
</dbReference>
<dbReference type="CDD" id="cd01448">
    <property type="entry name" value="TST_Repeat_1"/>
    <property type="match status" value="1"/>
</dbReference>
<dbReference type="PROSITE" id="PS50206">
    <property type="entry name" value="RHODANESE_3"/>
    <property type="match status" value="2"/>
</dbReference>
<keyword evidence="1" id="KW-0677">Repeat</keyword>
<dbReference type="GO" id="GO:0004792">
    <property type="term" value="F:thiosulfate-cyanide sulfurtransferase activity"/>
    <property type="evidence" value="ECO:0007669"/>
    <property type="project" value="InterPro"/>
</dbReference>
<reference evidence="3 4" key="1">
    <citation type="submission" date="2006-02" db="EMBL/GenBank/DDBJ databases">
        <authorList>
            <person name="Pinhassi J."/>
            <person name="Pedros-Alio C."/>
            <person name="Ferriera S."/>
            <person name="Johnson J."/>
            <person name="Kravitz S."/>
            <person name="Halpern A."/>
            <person name="Remington K."/>
            <person name="Beeson K."/>
            <person name="Tran B."/>
            <person name="Rogers Y.-H."/>
            <person name="Friedman R."/>
            <person name="Venter J.C."/>
        </authorList>
    </citation>
    <scope>NUCLEOTIDE SEQUENCE [LARGE SCALE GENOMIC DNA]</scope>
    <source>
        <strain evidence="3 4">MED92</strain>
    </source>
</reference>